<accession>A0ABT3GJW1</accession>
<sequence length="177" mass="19671">MKIQGIRRRHAGFSLMELVVVVAIIAVLAALTLGAFNFINQKSARTKAKVQVSLLANAIQDYHADNRSYPVSTDANGERGDEVLYKALYWEGYEGRDSGGKIYLGELDPLNNTKAGQGWILGKDAQARIIDPWANPYRYRTGDQAVNVDFDLWSMGPDGKTNPDAKHKDSLDDIKSW</sequence>
<reference evidence="5 6" key="1">
    <citation type="submission" date="2022-10" db="EMBL/GenBank/DDBJ databases">
        <title>Luteolibacter arcticus strain CCTCC AB 2014275, whole genome shotgun sequencing project.</title>
        <authorList>
            <person name="Zhao G."/>
            <person name="Shen L."/>
        </authorList>
    </citation>
    <scope>NUCLEOTIDE SEQUENCE [LARGE SCALE GENOMIC DNA]</scope>
    <source>
        <strain evidence="5 6">CCTCC AB 2014275</strain>
    </source>
</reference>
<feature type="compositionally biased region" description="Basic and acidic residues" evidence="2">
    <location>
        <begin position="161"/>
        <end position="177"/>
    </location>
</feature>
<dbReference type="Pfam" id="PF08334">
    <property type="entry name" value="T2SSG"/>
    <property type="match status" value="1"/>
</dbReference>
<keyword evidence="3" id="KW-1133">Transmembrane helix</keyword>
<keyword evidence="6" id="KW-1185">Reference proteome</keyword>
<evidence type="ECO:0000313" key="5">
    <source>
        <dbReference type="EMBL" id="MCW1923809.1"/>
    </source>
</evidence>
<dbReference type="Gene3D" id="3.30.700.10">
    <property type="entry name" value="Glycoprotein, Type 4 Pilin"/>
    <property type="match status" value="1"/>
</dbReference>
<dbReference type="SUPFAM" id="SSF54523">
    <property type="entry name" value="Pili subunits"/>
    <property type="match status" value="1"/>
</dbReference>
<evidence type="ECO:0000256" key="3">
    <source>
        <dbReference type="SAM" id="Phobius"/>
    </source>
</evidence>
<name>A0ABT3GJW1_9BACT</name>
<organism evidence="5 6">
    <name type="scientific">Luteolibacter arcticus</name>
    <dbReference type="NCBI Taxonomy" id="1581411"/>
    <lineage>
        <taxon>Bacteria</taxon>
        <taxon>Pseudomonadati</taxon>
        <taxon>Verrucomicrobiota</taxon>
        <taxon>Verrucomicrobiia</taxon>
        <taxon>Verrucomicrobiales</taxon>
        <taxon>Verrucomicrobiaceae</taxon>
        <taxon>Luteolibacter</taxon>
    </lineage>
</organism>
<feature type="transmembrane region" description="Helical" evidence="3">
    <location>
        <begin position="12"/>
        <end position="39"/>
    </location>
</feature>
<evidence type="ECO:0000256" key="1">
    <source>
        <dbReference type="ARBA" id="ARBA00022481"/>
    </source>
</evidence>
<dbReference type="InterPro" id="IPR012902">
    <property type="entry name" value="N_methyl_site"/>
</dbReference>
<feature type="domain" description="Type II secretion system protein GspG C-terminal" evidence="4">
    <location>
        <begin position="126"/>
        <end position="169"/>
    </location>
</feature>
<dbReference type="RefSeq" id="WP_264487917.1">
    <property type="nucleotide sequence ID" value="NZ_JAPDDT010000006.1"/>
</dbReference>
<feature type="region of interest" description="Disordered" evidence="2">
    <location>
        <begin position="157"/>
        <end position="177"/>
    </location>
</feature>
<dbReference type="Pfam" id="PF07963">
    <property type="entry name" value="N_methyl"/>
    <property type="match status" value="1"/>
</dbReference>
<keyword evidence="1" id="KW-0488">Methylation</keyword>
<dbReference type="Proteomes" id="UP001320876">
    <property type="component" value="Unassembled WGS sequence"/>
</dbReference>
<gene>
    <name evidence="5" type="ORF">OKA05_14675</name>
</gene>
<dbReference type="PANTHER" id="PTHR30093">
    <property type="entry name" value="GENERAL SECRETION PATHWAY PROTEIN G"/>
    <property type="match status" value="1"/>
</dbReference>
<dbReference type="InterPro" id="IPR013545">
    <property type="entry name" value="T2SS_protein-GspG_C"/>
</dbReference>
<comment type="caution">
    <text evidence="5">The sequence shown here is derived from an EMBL/GenBank/DDBJ whole genome shotgun (WGS) entry which is preliminary data.</text>
</comment>
<dbReference type="InterPro" id="IPR000983">
    <property type="entry name" value="Bac_GSPG_pilin"/>
</dbReference>
<evidence type="ECO:0000313" key="6">
    <source>
        <dbReference type="Proteomes" id="UP001320876"/>
    </source>
</evidence>
<keyword evidence="3" id="KW-0472">Membrane</keyword>
<dbReference type="EMBL" id="JAPDDT010000006">
    <property type="protein sequence ID" value="MCW1923809.1"/>
    <property type="molecule type" value="Genomic_DNA"/>
</dbReference>
<dbReference type="InterPro" id="IPR045584">
    <property type="entry name" value="Pilin-like"/>
</dbReference>
<proteinExistence type="predicted"/>
<protein>
    <submittedName>
        <fullName evidence="5">Type II secretion system protein GspG</fullName>
    </submittedName>
</protein>
<evidence type="ECO:0000259" key="4">
    <source>
        <dbReference type="Pfam" id="PF08334"/>
    </source>
</evidence>
<dbReference type="NCBIfam" id="TIGR02532">
    <property type="entry name" value="IV_pilin_GFxxxE"/>
    <property type="match status" value="1"/>
</dbReference>
<evidence type="ECO:0000256" key="2">
    <source>
        <dbReference type="SAM" id="MobiDB-lite"/>
    </source>
</evidence>
<dbReference type="PRINTS" id="PR00813">
    <property type="entry name" value="BCTERIALGSPG"/>
</dbReference>
<keyword evidence="3" id="KW-0812">Transmembrane</keyword>